<evidence type="ECO:0000313" key="2">
    <source>
        <dbReference type="EMBL" id="KAJ8948464.1"/>
    </source>
</evidence>
<accession>A0ABQ9IQ27</accession>
<dbReference type="Proteomes" id="UP001162164">
    <property type="component" value="Unassembled WGS sequence"/>
</dbReference>
<gene>
    <name evidence="2" type="ORF">NQ317_018874</name>
</gene>
<keyword evidence="3" id="KW-1185">Reference proteome</keyword>
<reference evidence="2" key="1">
    <citation type="journal article" date="2023" name="Insect Mol. Biol.">
        <title>Genome sequencing provides insights into the evolution of gene families encoding plant cell wall-degrading enzymes in longhorned beetles.</title>
        <authorList>
            <person name="Shin N.R."/>
            <person name="Okamura Y."/>
            <person name="Kirsch R."/>
            <person name="Pauchet Y."/>
        </authorList>
    </citation>
    <scope>NUCLEOTIDE SEQUENCE</scope>
    <source>
        <strain evidence="2">MMC_N1</strain>
    </source>
</reference>
<name>A0ABQ9IQ27_9CUCU</name>
<dbReference type="PANTHER" id="PTHR33050:SF7">
    <property type="entry name" value="RIBONUCLEASE H"/>
    <property type="match status" value="1"/>
</dbReference>
<feature type="domain" description="Reverse transcriptase" evidence="1">
    <location>
        <begin position="1"/>
        <end position="137"/>
    </location>
</feature>
<sequence length="240" mass="28004">MEDARTATRLIRQNTYMASLDLQDAYYLLPIHEDDRKYLRFLFEGQLYEFTCLPFGLASAPYAFTKLLKPLVQYLRSRGVTCINYLDDFLFLGDSKNECGNNIQLAVELLSSLGFLINSQKSMLTPNTRCKFLGFIFDSIKMSIELPLEKWEKILRWIHYFKKRTVCTIQKLARFIGIVTSACPAVKYGWAHTKLFERAKYLALKRSRGNYRSNMSIPQNLFEDKGHKNATNKQYNDLKK</sequence>
<dbReference type="Gene3D" id="3.10.10.10">
    <property type="entry name" value="HIV Type 1 Reverse Transcriptase, subunit A, domain 1"/>
    <property type="match status" value="1"/>
</dbReference>
<protein>
    <recommendedName>
        <fullName evidence="1">Reverse transcriptase domain-containing protein</fullName>
    </recommendedName>
</protein>
<dbReference type="Gene3D" id="3.30.70.270">
    <property type="match status" value="1"/>
</dbReference>
<dbReference type="Pfam" id="PF00078">
    <property type="entry name" value="RVT_1"/>
    <property type="match status" value="1"/>
</dbReference>
<organism evidence="2 3">
    <name type="scientific">Molorchus minor</name>
    <dbReference type="NCBI Taxonomy" id="1323400"/>
    <lineage>
        <taxon>Eukaryota</taxon>
        <taxon>Metazoa</taxon>
        <taxon>Ecdysozoa</taxon>
        <taxon>Arthropoda</taxon>
        <taxon>Hexapoda</taxon>
        <taxon>Insecta</taxon>
        <taxon>Pterygota</taxon>
        <taxon>Neoptera</taxon>
        <taxon>Endopterygota</taxon>
        <taxon>Coleoptera</taxon>
        <taxon>Polyphaga</taxon>
        <taxon>Cucujiformia</taxon>
        <taxon>Chrysomeloidea</taxon>
        <taxon>Cerambycidae</taxon>
        <taxon>Lamiinae</taxon>
        <taxon>Monochamini</taxon>
        <taxon>Molorchus</taxon>
    </lineage>
</organism>
<comment type="caution">
    <text evidence="2">The sequence shown here is derived from an EMBL/GenBank/DDBJ whole genome shotgun (WGS) entry which is preliminary data.</text>
</comment>
<dbReference type="PROSITE" id="PS50878">
    <property type="entry name" value="RT_POL"/>
    <property type="match status" value="1"/>
</dbReference>
<dbReference type="InterPro" id="IPR052055">
    <property type="entry name" value="Hepadnavirus_pol/RT"/>
</dbReference>
<proteinExistence type="predicted"/>
<dbReference type="InterPro" id="IPR043502">
    <property type="entry name" value="DNA/RNA_pol_sf"/>
</dbReference>
<evidence type="ECO:0000313" key="3">
    <source>
        <dbReference type="Proteomes" id="UP001162164"/>
    </source>
</evidence>
<evidence type="ECO:0000259" key="1">
    <source>
        <dbReference type="PROSITE" id="PS50878"/>
    </source>
</evidence>
<dbReference type="CDD" id="cd03714">
    <property type="entry name" value="RT_DIRS1"/>
    <property type="match status" value="1"/>
</dbReference>
<dbReference type="InterPro" id="IPR043128">
    <property type="entry name" value="Rev_trsase/Diguanyl_cyclase"/>
</dbReference>
<dbReference type="EMBL" id="JAPWTJ010004090">
    <property type="protein sequence ID" value="KAJ8948464.1"/>
    <property type="molecule type" value="Genomic_DNA"/>
</dbReference>
<dbReference type="SUPFAM" id="SSF56672">
    <property type="entry name" value="DNA/RNA polymerases"/>
    <property type="match status" value="1"/>
</dbReference>
<dbReference type="InterPro" id="IPR000477">
    <property type="entry name" value="RT_dom"/>
</dbReference>
<dbReference type="PANTHER" id="PTHR33050">
    <property type="entry name" value="REVERSE TRANSCRIPTASE DOMAIN-CONTAINING PROTEIN"/>
    <property type="match status" value="1"/>
</dbReference>